<dbReference type="PRINTS" id="PR00096">
    <property type="entry name" value="GATASE"/>
</dbReference>
<dbReference type="PROSITE" id="PS51273">
    <property type="entry name" value="GATASE_TYPE_1"/>
    <property type="match status" value="1"/>
</dbReference>
<dbReference type="GO" id="GO:0016757">
    <property type="term" value="F:glycosyltransferase activity"/>
    <property type="evidence" value="ECO:0007669"/>
    <property type="project" value="UniProtKB-KW"/>
</dbReference>
<dbReference type="InterPro" id="IPR011697">
    <property type="entry name" value="Peptidase_C26"/>
</dbReference>
<accession>A0A1S1V6A5</accession>
<dbReference type="Proteomes" id="UP000180254">
    <property type="component" value="Unassembled WGS sequence"/>
</dbReference>
<dbReference type="PANTHER" id="PTHR43235">
    <property type="entry name" value="GLUTAMINE AMIDOTRANSFERASE PB2B2.05-RELATED"/>
    <property type="match status" value="1"/>
</dbReference>
<dbReference type="STRING" id="39480.EUAN_19670"/>
<keyword evidence="1" id="KW-0808">Transferase</keyword>
<dbReference type="GO" id="GO:0005829">
    <property type="term" value="C:cytosol"/>
    <property type="evidence" value="ECO:0007669"/>
    <property type="project" value="TreeGrafter"/>
</dbReference>
<dbReference type="AlphaFoldDB" id="A0A1S1V6A5"/>
<sequence length="253" mass="27867">MAKPIIGISGSVLDIENGPFTGSRRAYVNEDYVKAVVKSGGVPVIIPMTADKEIIDIQLDGIDALLLSGGHDIDPSEYGEAPKPRLNETLPERDKFDILLVEGAVKRGIPVLGICRGHQVLNVALGGSLHQDLEYIEGCEEAHDQFESEDPESHAVRTKERSILRELLGETLKVNSFHHLAIKELAPGFRATAISSDGLIEGIEHSRHKFIVGVQWHPEALASSGDRRMERLFEEFVYSAKALSKQERYPIAI</sequence>
<dbReference type="FunFam" id="3.40.50.880:FF:000030">
    <property type="entry name" value="Gamma-glutamyl-gamma-aminobutyrate hydrolase PuuD"/>
    <property type="match status" value="1"/>
</dbReference>
<dbReference type="SUPFAM" id="SSF52317">
    <property type="entry name" value="Class I glutamine amidotransferase-like"/>
    <property type="match status" value="1"/>
</dbReference>
<dbReference type="GO" id="GO:0006598">
    <property type="term" value="P:polyamine catabolic process"/>
    <property type="evidence" value="ECO:0007669"/>
    <property type="project" value="TreeGrafter"/>
</dbReference>
<keyword evidence="1" id="KW-0328">Glycosyltransferase</keyword>
<dbReference type="Gene3D" id="3.40.50.880">
    <property type="match status" value="1"/>
</dbReference>
<name>A0A1S1V6A5_9FIRM</name>
<dbReference type="CDD" id="cd01745">
    <property type="entry name" value="GATase1_2"/>
    <property type="match status" value="1"/>
</dbReference>
<dbReference type="Pfam" id="PF07722">
    <property type="entry name" value="Peptidase_C26"/>
    <property type="match status" value="1"/>
</dbReference>
<dbReference type="EC" id="2.4.2.-" evidence="1"/>
<dbReference type="OrthoDB" id="9813383at2"/>
<reference evidence="1 2" key="1">
    <citation type="submission" date="2016-09" db="EMBL/GenBank/DDBJ databases">
        <title>Genome sequence of Eubacterium angustum.</title>
        <authorList>
            <person name="Poehlein A."/>
            <person name="Daniel R."/>
        </authorList>
    </citation>
    <scope>NUCLEOTIDE SEQUENCE [LARGE SCALE GENOMIC DNA]</scope>
    <source>
        <strain evidence="1 2">DSM 1989</strain>
    </source>
</reference>
<gene>
    <name evidence="1" type="ORF">EUAN_19670</name>
</gene>
<protein>
    <submittedName>
        <fullName evidence="1">Putative glutamine amidotransferasec</fullName>
        <ecNumber evidence="1">2.4.2.-</ecNumber>
    </submittedName>
</protein>
<evidence type="ECO:0000313" key="1">
    <source>
        <dbReference type="EMBL" id="OHW61647.1"/>
    </source>
</evidence>
<dbReference type="InterPro" id="IPR044668">
    <property type="entry name" value="PuuD-like"/>
</dbReference>
<proteinExistence type="predicted"/>
<dbReference type="InterPro" id="IPR029062">
    <property type="entry name" value="Class_I_gatase-like"/>
</dbReference>
<evidence type="ECO:0000313" key="2">
    <source>
        <dbReference type="Proteomes" id="UP000180254"/>
    </source>
</evidence>
<dbReference type="GO" id="GO:0033969">
    <property type="term" value="F:gamma-glutamyl-gamma-aminobutyrate hydrolase activity"/>
    <property type="evidence" value="ECO:0007669"/>
    <property type="project" value="TreeGrafter"/>
</dbReference>
<dbReference type="PRINTS" id="PR00097">
    <property type="entry name" value="ANTSNTHASEII"/>
</dbReference>
<keyword evidence="2" id="KW-1185">Reference proteome</keyword>
<comment type="caution">
    <text evidence="1">The sequence shown here is derived from an EMBL/GenBank/DDBJ whole genome shotgun (WGS) entry which is preliminary data.</text>
</comment>
<dbReference type="EMBL" id="MKIE01000009">
    <property type="protein sequence ID" value="OHW61647.1"/>
    <property type="molecule type" value="Genomic_DNA"/>
</dbReference>
<keyword evidence="1" id="KW-0315">Glutamine amidotransferase</keyword>
<dbReference type="PANTHER" id="PTHR43235:SF1">
    <property type="entry name" value="GLUTAMINE AMIDOTRANSFERASE PB2B2.05-RELATED"/>
    <property type="match status" value="1"/>
</dbReference>
<dbReference type="RefSeq" id="WP_071064084.1">
    <property type="nucleotide sequence ID" value="NZ_MKIE01000009.1"/>
</dbReference>
<organism evidence="1 2">
    <name type="scientific">Andreesenia angusta</name>
    <dbReference type="NCBI Taxonomy" id="39480"/>
    <lineage>
        <taxon>Bacteria</taxon>
        <taxon>Bacillati</taxon>
        <taxon>Bacillota</taxon>
        <taxon>Tissierellia</taxon>
        <taxon>Tissierellales</taxon>
        <taxon>Gottschalkiaceae</taxon>
        <taxon>Andreesenia</taxon>
    </lineage>
</organism>